<comment type="caution">
    <text evidence="11">The sequence shown here is derived from an EMBL/GenBank/DDBJ whole genome shotgun (WGS) entry which is preliminary data.</text>
</comment>
<dbReference type="GO" id="GO:0061630">
    <property type="term" value="F:ubiquitin protein ligase activity"/>
    <property type="evidence" value="ECO:0007669"/>
    <property type="project" value="UniProtKB-EC"/>
</dbReference>
<dbReference type="Pfam" id="PF00514">
    <property type="entry name" value="Arm"/>
    <property type="match status" value="4"/>
</dbReference>
<dbReference type="KEGG" id="qsa:O6P43_006892"/>
<dbReference type="InterPro" id="IPR016024">
    <property type="entry name" value="ARM-type_fold"/>
</dbReference>
<evidence type="ECO:0000256" key="4">
    <source>
        <dbReference type="ARBA" id="ARBA00012483"/>
    </source>
</evidence>
<dbReference type="CDD" id="cd16664">
    <property type="entry name" value="RING-Ubox_PUB"/>
    <property type="match status" value="1"/>
</dbReference>
<dbReference type="InterPro" id="IPR045210">
    <property type="entry name" value="RING-Ubox_PUB"/>
</dbReference>
<evidence type="ECO:0000256" key="2">
    <source>
        <dbReference type="ARBA" id="ARBA00003861"/>
    </source>
</evidence>
<proteinExistence type="predicted"/>
<dbReference type="Proteomes" id="UP001163823">
    <property type="component" value="Chromosome 3"/>
</dbReference>
<evidence type="ECO:0000313" key="12">
    <source>
        <dbReference type="Proteomes" id="UP001163823"/>
    </source>
</evidence>
<evidence type="ECO:0000313" key="11">
    <source>
        <dbReference type="EMBL" id="KAJ7977232.1"/>
    </source>
</evidence>
<evidence type="ECO:0000259" key="10">
    <source>
        <dbReference type="PROSITE" id="PS51698"/>
    </source>
</evidence>
<dbReference type="EC" id="2.3.2.27" evidence="4"/>
<evidence type="ECO:0000256" key="7">
    <source>
        <dbReference type="ARBA" id="ARBA00022786"/>
    </source>
</evidence>
<feature type="region of interest" description="Disordered" evidence="9">
    <location>
        <begin position="436"/>
        <end position="490"/>
    </location>
</feature>
<keyword evidence="7" id="KW-0833">Ubl conjugation pathway</keyword>
<dbReference type="EMBL" id="JARAOO010000003">
    <property type="protein sequence ID" value="KAJ7977233.1"/>
    <property type="molecule type" value="Genomic_DNA"/>
</dbReference>
<dbReference type="PANTHER" id="PTHR23315">
    <property type="entry name" value="U BOX DOMAIN-CONTAINING"/>
    <property type="match status" value="1"/>
</dbReference>
<dbReference type="InterPro" id="IPR057314">
    <property type="entry name" value="PUB2-4-like_N"/>
</dbReference>
<dbReference type="PANTHER" id="PTHR23315:SF278">
    <property type="entry name" value="U-BOX DOMAIN-CONTAINING PROTEIN 3"/>
    <property type="match status" value="1"/>
</dbReference>
<keyword evidence="12" id="KW-1185">Reference proteome</keyword>
<evidence type="ECO:0000256" key="8">
    <source>
        <dbReference type="PROSITE-ProRule" id="PRU00259"/>
    </source>
</evidence>
<dbReference type="SMART" id="SM00185">
    <property type="entry name" value="ARM"/>
    <property type="match status" value="4"/>
</dbReference>
<sequence>MDATSSKCLINSISRFLHLVSCQTTKCIPIQKDYCSIVGILKHLKPVLDEVVDCKIPSDEYLHKECEELDMIVNEARDFVENWCPKMSKIHGILQSGQLLMKVQLSSLEICHIICRSLQSSPSNSVLTVVQHCLQELKCLKREPVTIYIEEALRSQRENTEPCREQLMKMTESLGLTSNQELLKESMALEKELLKAEDNKMKGKYDEINRTLDLVSNVRNYIMKLQCSEVKTGVSIPPYFQCPLSLELMLEPVIVASGQTYDRSSMQKWLANGLTICPKTRQQLTHTNLIPNYTVKAMIANWSEVNNVKLPNSGLNNSVSVALPSNYSVPQDLTRTYSFQSFLNSSNSAPRSSLQNGNGFEKQKGGVSFRLSGEFNGCHSRETEQFEQPSPAPSYIHSRSESVSSSSSSADYVLPVNEVPKISSKHEDVNVLSGEITSEHPASSPPYKETQLSPWLKGKQFQSPPKKVDGLENGNNNDPRENSLPLSDSASDELTTASHVMKLIEDLNSQSNEVQTIAAEELRLLAKHSMENRIIVGQCGAIMPLLSLLYSEVKVTQEHSVTALLNLSIYEDNKIMIAEAGAIEPLIHVLRTGNDGAKENSAAALFSLSVLETYKARIGRSGAVKALVDLLGSGTLRGKKDAATALFNLSIFHDNKACIIQAGAVKYLVQLMDPSVGMVDKAVALLANLSTIGEGPFKNCTGRGNPLTS</sequence>
<dbReference type="Pfam" id="PF04564">
    <property type="entry name" value="U-box"/>
    <property type="match status" value="1"/>
</dbReference>
<keyword evidence="6" id="KW-0677">Repeat</keyword>
<evidence type="ECO:0000256" key="3">
    <source>
        <dbReference type="ARBA" id="ARBA00004906"/>
    </source>
</evidence>
<dbReference type="AlphaFoldDB" id="A0AAD7Q979"/>
<evidence type="ECO:0000256" key="5">
    <source>
        <dbReference type="ARBA" id="ARBA00022679"/>
    </source>
</evidence>
<dbReference type="InterPro" id="IPR003613">
    <property type="entry name" value="Ubox_domain"/>
</dbReference>
<dbReference type="InterPro" id="IPR000225">
    <property type="entry name" value="Armadillo"/>
</dbReference>
<reference evidence="11" key="1">
    <citation type="journal article" date="2023" name="Science">
        <title>Elucidation of the pathway for biosynthesis of saponin adjuvants from the soapbark tree.</title>
        <authorList>
            <person name="Reed J."/>
            <person name="Orme A."/>
            <person name="El-Demerdash A."/>
            <person name="Owen C."/>
            <person name="Martin L.B.B."/>
            <person name="Misra R.C."/>
            <person name="Kikuchi S."/>
            <person name="Rejzek M."/>
            <person name="Martin A.C."/>
            <person name="Harkess A."/>
            <person name="Leebens-Mack J."/>
            <person name="Louveau T."/>
            <person name="Stephenson M.J."/>
            <person name="Osbourn A."/>
        </authorList>
    </citation>
    <scope>NUCLEOTIDE SEQUENCE</scope>
    <source>
        <strain evidence="11">S10</strain>
    </source>
</reference>
<dbReference type="SMART" id="SM00504">
    <property type="entry name" value="Ubox"/>
    <property type="match status" value="1"/>
</dbReference>
<comment type="function">
    <text evidence="2">Functions as an E3 ubiquitin ligase.</text>
</comment>
<dbReference type="Gene3D" id="1.25.10.10">
    <property type="entry name" value="Leucine-rich Repeat Variant"/>
    <property type="match status" value="1"/>
</dbReference>
<name>A0AAD7Q979_QUISA</name>
<comment type="pathway">
    <text evidence="3">Protein modification; protein ubiquitination.</text>
</comment>
<dbReference type="PROSITE" id="PS50176">
    <property type="entry name" value="ARM_REPEAT"/>
    <property type="match status" value="2"/>
</dbReference>
<accession>A0AAD7Q979</accession>
<dbReference type="FunFam" id="1.25.10.10:FF:000082">
    <property type="entry name" value="RING-type E3 ubiquitin transferase"/>
    <property type="match status" value="1"/>
</dbReference>
<evidence type="ECO:0000256" key="1">
    <source>
        <dbReference type="ARBA" id="ARBA00000900"/>
    </source>
</evidence>
<organism evidence="11 12">
    <name type="scientific">Quillaja saponaria</name>
    <name type="common">Soap bark tree</name>
    <dbReference type="NCBI Taxonomy" id="32244"/>
    <lineage>
        <taxon>Eukaryota</taxon>
        <taxon>Viridiplantae</taxon>
        <taxon>Streptophyta</taxon>
        <taxon>Embryophyta</taxon>
        <taxon>Tracheophyta</taxon>
        <taxon>Spermatophyta</taxon>
        <taxon>Magnoliopsida</taxon>
        <taxon>eudicotyledons</taxon>
        <taxon>Gunneridae</taxon>
        <taxon>Pentapetalae</taxon>
        <taxon>rosids</taxon>
        <taxon>fabids</taxon>
        <taxon>Fabales</taxon>
        <taxon>Quillajaceae</taxon>
        <taxon>Quillaja</taxon>
    </lineage>
</organism>
<feature type="domain" description="U-box" evidence="10">
    <location>
        <begin position="235"/>
        <end position="309"/>
    </location>
</feature>
<evidence type="ECO:0000256" key="9">
    <source>
        <dbReference type="SAM" id="MobiDB-lite"/>
    </source>
</evidence>
<dbReference type="InterPro" id="IPR013083">
    <property type="entry name" value="Znf_RING/FYVE/PHD"/>
</dbReference>
<evidence type="ECO:0000256" key="6">
    <source>
        <dbReference type="ARBA" id="ARBA00022737"/>
    </source>
</evidence>
<dbReference type="PROSITE" id="PS51698">
    <property type="entry name" value="U_BOX"/>
    <property type="match status" value="1"/>
</dbReference>
<protein>
    <recommendedName>
        <fullName evidence="4">RING-type E3 ubiquitin transferase</fullName>
        <ecNumber evidence="4">2.3.2.27</ecNumber>
    </recommendedName>
</protein>
<dbReference type="EMBL" id="JARAOO010000003">
    <property type="protein sequence ID" value="KAJ7977232.1"/>
    <property type="molecule type" value="Genomic_DNA"/>
</dbReference>
<feature type="region of interest" description="Disordered" evidence="9">
    <location>
        <begin position="380"/>
        <end position="410"/>
    </location>
</feature>
<dbReference type="Gene3D" id="3.30.40.10">
    <property type="entry name" value="Zinc/RING finger domain, C3HC4 (zinc finger)"/>
    <property type="match status" value="1"/>
</dbReference>
<feature type="repeat" description="ARM" evidence="8">
    <location>
        <begin position="540"/>
        <end position="582"/>
    </location>
</feature>
<feature type="repeat" description="ARM" evidence="8">
    <location>
        <begin position="622"/>
        <end position="664"/>
    </location>
</feature>
<dbReference type="Pfam" id="PF25240">
    <property type="entry name" value="PUB2_N"/>
    <property type="match status" value="1"/>
</dbReference>
<gene>
    <name evidence="11" type="ORF">O6P43_006892</name>
</gene>
<keyword evidence="5 11" id="KW-0808">Transferase</keyword>
<dbReference type="GO" id="GO:0016567">
    <property type="term" value="P:protein ubiquitination"/>
    <property type="evidence" value="ECO:0007669"/>
    <property type="project" value="InterPro"/>
</dbReference>
<dbReference type="InterPro" id="IPR011989">
    <property type="entry name" value="ARM-like"/>
</dbReference>
<dbReference type="SUPFAM" id="SSF57850">
    <property type="entry name" value="RING/U-box"/>
    <property type="match status" value="1"/>
</dbReference>
<dbReference type="SUPFAM" id="SSF48371">
    <property type="entry name" value="ARM repeat"/>
    <property type="match status" value="1"/>
</dbReference>
<comment type="catalytic activity">
    <reaction evidence="1">
        <text>S-ubiquitinyl-[E2 ubiquitin-conjugating enzyme]-L-cysteine + [acceptor protein]-L-lysine = [E2 ubiquitin-conjugating enzyme]-L-cysteine + N(6)-ubiquitinyl-[acceptor protein]-L-lysine.</text>
        <dbReference type="EC" id="2.3.2.27"/>
    </reaction>
</comment>
<feature type="compositionally biased region" description="Low complexity" evidence="9">
    <location>
        <begin position="394"/>
        <end position="409"/>
    </location>
</feature>